<dbReference type="EMBL" id="JAGETX010000002">
    <property type="protein sequence ID" value="MBO3269918.1"/>
    <property type="molecule type" value="Genomic_DNA"/>
</dbReference>
<feature type="transmembrane region" description="Helical" evidence="1">
    <location>
        <begin position="129"/>
        <end position="150"/>
    </location>
</feature>
<feature type="transmembrane region" description="Helical" evidence="1">
    <location>
        <begin position="97"/>
        <end position="117"/>
    </location>
</feature>
<feature type="transmembrane region" description="Helical" evidence="1">
    <location>
        <begin position="72"/>
        <end position="91"/>
    </location>
</feature>
<keyword evidence="3" id="KW-1185">Reference proteome</keyword>
<comment type="caution">
    <text evidence="2">The sequence shown here is derived from an EMBL/GenBank/DDBJ whole genome shotgun (WGS) entry which is preliminary data.</text>
</comment>
<reference evidence="2 3" key="1">
    <citation type="submission" date="2021-03" db="EMBL/GenBank/DDBJ databases">
        <authorList>
            <person name="Kim M.K."/>
        </authorList>
    </citation>
    <scope>NUCLEOTIDE SEQUENCE [LARGE SCALE GENOMIC DNA]</scope>
    <source>
        <strain evidence="2 3">BT507</strain>
    </source>
</reference>
<feature type="transmembrane region" description="Helical" evidence="1">
    <location>
        <begin position="40"/>
        <end position="60"/>
    </location>
</feature>
<dbReference type="Proteomes" id="UP000670527">
    <property type="component" value="Unassembled WGS sequence"/>
</dbReference>
<accession>A0ABS3T9B7</accession>
<feature type="transmembrane region" description="Helical" evidence="1">
    <location>
        <begin position="12"/>
        <end position="34"/>
    </location>
</feature>
<sequence length="192" mass="21293">MISVARHYKPYLIVSGIGLFFALFSCYVFATSIFDGAGGLLTLGFLVVMPTSLGAVSAHFTPKATSGTWRLFWNPLLTVLLFLSTTLLFHLEDMICVLMILPLFMFTATIGANLYDMWTSKRPPRNQSFALTAFVIAPFLAGTFETWYVAPTDFRRVENTILIQAPTSVVWQHITRVPTISSAELSPSLVIS</sequence>
<evidence type="ECO:0000313" key="2">
    <source>
        <dbReference type="EMBL" id="MBO3269918.1"/>
    </source>
</evidence>
<keyword evidence="1" id="KW-0812">Transmembrane</keyword>
<keyword evidence="1" id="KW-1133">Transmembrane helix</keyword>
<dbReference type="RefSeq" id="WP_208306568.1">
    <property type="nucleotide sequence ID" value="NZ_JAGETX010000002.1"/>
</dbReference>
<protein>
    <submittedName>
        <fullName evidence="2">Uncharacterized protein</fullName>
    </submittedName>
</protein>
<name>A0ABS3T9B7_9BACT</name>
<keyword evidence="1" id="KW-0472">Membrane</keyword>
<evidence type="ECO:0000313" key="3">
    <source>
        <dbReference type="Proteomes" id="UP000670527"/>
    </source>
</evidence>
<evidence type="ECO:0000256" key="1">
    <source>
        <dbReference type="SAM" id="Phobius"/>
    </source>
</evidence>
<dbReference type="PROSITE" id="PS51257">
    <property type="entry name" value="PROKAR_LIPOPROTEIN"/>
    <property type="match status" value="1"/>
</dbReference>
<gene>
    <name evidence="2" type="ORF">J4D97_04580</name>
</gene>
<proteinExistence type="predicted"/>
<organism evidence="2 3">
    <name type="scientific">Hymenobacter defluvii</name>
    <dbReference type="NCBI Taxonomy" id="2054411"/>
    <lineage>
        <taxon>Bacteria</taxon>
        <taxon>Pseudomonadati</taxon>
        <taxon>Bacteroidota</taxon>
        <taxon>Cytophagia</taxon>
        <taxon>Cytophagales</taxon>
        <taxon>Hymenobacteraceae</taxon>
        <taxon>Hymenobacter</taxon>
    </lineage>
</organism>